<evidence type="ECO:0000313" key="1">
    <source>
        <dbReference type="EMBL" id="KAJ9656659.1"/>
    </source>
</evidence>
<comment type="caution">
    <text evidence="1">The sequence shown here is derived from an EMBL/GenBank/DDBJ whole genome shotgun (WGS) entry which is preliminary data.</text>
</comment>
<keyword evidence="2" id="KW-1185">Reference proteome</keyword>
<accession>A0ACC3A7H8</accession>
<gene>
    <name evidence="1" type="ORF">H2198_004778</name>
</gene>
<dbReference type="EMBL" id="JAPDRQ010000074">
    <property type="protein sequence ID" value="KAJ9656659.1"/>
    <property type="molecule type" value="Genomic_DNA"/>
</dbReference>
<sequence>MLRELAQASYALPQDKSADEQRRTLDEIYGENKLADSTPKSHNTPTMLCSHNSESDINQEADDEDDHSEAMSVEDEIAAIFGRDQALSVLRVINTLMPEGSLHLLQSDEGFRQYQSGNRENPALSSTQMSGAGSSTATPSSGPTGSGTGTSPNTTSSDSSSGSKRKRPTGDDPDEQENNGNGDDYRSLKRAKPIRWDCPLCRRPIGVPGNNPGCAREGLEFRHLWEHFRKIHYGCEKCGLKLDDKRADKAHLIARQRDPSICQRVQPSESNFEIGIDLFEQLEEIYDKRDRRDLQQTWAKWWKLFFPGNYAIPDGVHQGTISFPSAEIPALQELWKEQWNQEAVKQMLPYLDPPEMHNMLQLFERVIRLWNFTRQRRPRTQGQRQKGSSVHENGITGPQIVDQWLDYPQDEISMWNHQHFNDGYHPPLPNDNIFLET</sequence>
<organism evidence="1 2">
    <name type="scientific">Neophaeococcomyces mojaviensis</name>
    <dbReference type="NCBI Taxonomy" id="3383035"/>
    <lineage>
        <taxon>Eukaryota</taxon>
        <taxon>Fungi</taxon>
        <taxon>Dikarya</taxon>
        <taxon>Ascomycota</taxon>
        <taxon>Pezizomycotina</taxon>
        <taxon>Eurotiomycetes</taxon>
        <taxon>Chaetothyriomycetidae</taxon>
        <taxon>Chaetothyriales</taxon>
        <taxon>Chaetothyriales incertae sedis</taxon>
        <taxon>Neophaeococcomyces</taxon>
    </lineage>
</organism>
<dbReference type="Proteomes" id="UP001172386">
    <property type="component" value="Unassembled WGS sequence"/>
</dbReference>
<evidence type="ECO:0000313" key="2">
    <source>
        <dbReference type="Proteomes" id="UP001172386"/>
    </source>
</evidence>
<name>A0ACC3A7H8_9EURO</name>
<protein>
    <submittedName>
        <fullName evidence="1">Uncharacterized protein</fullName>
    </submittedName>
</protein>
<reference evidence="1" key="1">
    <citation type="submission" date="2022-10" db="EMBL/GenBank/DDBJ databases">
        <title>Culturing micro-colonial fungi from biological soil crusts in the Mojave desert and describing Neophaeococcomyces mojavensis, and introducing the new genera and species Taxawa tesnikishii.</title>
        <authorList>
            <person name="Kurbessoian T."/>
            <person name="Stajich J.E."/>
        </authorList>
    </citation>
    <scope>NUCLEOTIDE SEQUENCE</scope>
    <source>
        <strain evidence="1">JES_112</strain>
    </source>
</reference>
<proteinExistence type="predicted"/>